<reference evidence="1 2" key="1">
    <citation type="submission" date="2016-10" db="EMBL/GenBank/DDBJ databases">
        <authorList>
            <person name="de Groot N.N."/>
        </authorList>
    </citation>
    <scope>NUCLEOTIDE SEQUENCE [LARGE SCALE GENOMIC DNA]</scope>
    <source>
        <strain evidence="1 2">DSM 25947</strain>
    </source>
</reference>
<evidence type="ECO:0000313" key="1">
    <source>
        <dbReference type="EMBL" id="SET89197.1"/>
    </source>
</evidence>
<protein>
    <submittedName>
        <fullName evidence="1">Uncharacterized protein</fullName>
    </submittedName>
</protein>
<sequence>MLCCKDVISIFSIHKDDIPELQDAVILQRSEEFVTPEHHFPSKFRRSLFELKFPDAVLNGPARIKKLPAAKLPGITLHEKLIAAELQGQIQFPVPQTTPSPFLRHGIGQ</sequence>
<name>A0A1I0HYM0_9BACT</name>
<proteinExistence type="predicted"/>
<accession>A0A1I0HYM0</accession>
<organism evidence="1 2">
    <name type="scientific">Draconibacterium orientale</name>
    <dbReference type="NCBI Taxonomy" id="1168034"/>
    <lineage>
        <taxon>Bacteria</taxon>
        <taxon>Pseudomonadati</taxon>
        <taxon>Bacteroidota</taxon>
        <taxon>Bacteroidia</taxon>
        <taxon>Marinilabiliales</taxon>
        <taxon>Prolixibacteraceae</taxon>
        <taxon>Draconibacterium</taxon>
    </lineage>
</organism>
<evidence type="ECO:0000313" key="2">
    <source>
        <dbReference type="Proteomes" id="UP000181981"/>
    </source>
</evidence>
<gene>
    <name evidence="1" type="ORF">SAMN05444285_12744</name>
</gene>
<dbReference type="Proteomes" id="UP000181981">
    <property type="component" value="Unassembled WGS sequence"/>
</dbReference>
<dbReference type="EMBL" id="FOHT01000027">
    <property type="protein sequence ID" value="SET89197.1"/>
    <property type="molecule type" value="Genomic_DNA"/>
</dbReference>
<dbReference type="AlphaFoldDB" id="A0A1I0HYM0"/>